<dbReference type="Gene3D" id="3.30.70.270">
    <property type="match status" value="1"/>
</dbReference>
<dbReference type="CDD" id="cd03714">
    <property type="entry name" value="RT_DIRS1"/>
    <property type="match status" value="1"/>
</dbReference>
<dbReference type="InterPro" id="IPR052055">
    <property type="entry name" value="Hepadnavirus_pol/RT"/>
</dbReference>
<dbReference type="Pfam" id="PF00078">
    <property type="entry name" value="RVT_1"/>
    <property type="match status" value="1"/>
</dbReference>
<dbReference type="STRING" id="35525.A0A164IT60"/>
<evidence type="ECO:0000313" key="3">
    <source>
        <dbReference type="Proteomes" id="UP000076858"/>
    </source>
</evidence>
<name>A0A164IT60_9CRUS</name>
<feature type="non-terminal residue" evidence="2">
    <location>
        <position position="1"/>
    </location>
</feature>
<feature type="domain" description="Reverse transcriptase" evidence="1">
    <location>
        <begin position="1"/>
        <end position="168"/>
    </location>
</feature>
<dbReference type="GO" id="GO:0071897">
    <property type="term" value="P:DNA biosynthetic process"/>
    <property type="evidence" value="ECO:0007669"/>
    <property type="project" value="UniProtKB-ARBA"/>
</dbReference>
<dbReference type="EMBL" id="LRGB01006539">
    <property type="protein sequence ID" value="KZS01590.1"/>
    <property type="molecule type" value="Genomic_DNA"/>
</dbReference>
<dbReference type="CDD" id="cd09275">
    <property type="entry name" value="RNase_HI_RT_DIRS1"/>
    <property type="match status" value="1"/>
</dbReference>
<dbReference type="PANTHER" id="PTHR33050:SF7">
    <property type="entry name" value="RIBONUCLEASE H"/>
    <property type="match status" value="1"/>
</dbReference>
<dbReference type="PROSITE" id="PS50878">
    <property type="entry name" value="RT_POL"/>
    <property type="match status" value="1"/>
</dbReference>
<comment type="caution">
    <text evidence="2">The sequence shown here is derived from an EMBL/GenBank/DDBJ whole genome shotgun (WGS) entry which is preliminary data.</text>
</comment>
<proteinExistence type="predicted"/>
<dbReference type="SUPFAM" id="SSF56672">
    <property type="entry name" value="DNA/RNA polymerases"/>
    <property type="match status" value="1"/>
</dbReference>
<feature type="non-terminal residue" evidence="2">
    <location>
        <position position="353"/>
    </location>
</feature>
<sequence>GIFLIPKRSGGYRPIINLKSLNTFLTQHKFKMEGISTVRHTIREGDWLAKLDLKDAYLTVPIFTDHRKFLRFQWGRDLFEFVSLPFGLSSAPWAFSKLLRVVVAYLRKYGLRLIIYLDDILVVASTQAEARRAVSQVRSLLESLGFMINIEKSVEEPVQSLEYIGLFIDTLAMKLILPERKRLDICRLCKAALKTSFLSRKDLEKILGNLNWATAAVNFAPAHYRGLQLLLNSRQSTPRVKLEDVFSLSKEARVDLGWWISEANYSAGRSLTFPAPDMSISSDASLSGWGAVCMDVKTGGPWALSERNEHINYLELLAALKALQCFTATLKDSTVELRLDNTSAVSYVNRLGG</sequence>
<dbReference type="InterPro" id="IPR000477">
    <property type="entry name" value="RT_dom"/>
</dbReference>
<evidence type="ECO:0000313" key="2">
    <source>
        <dbReference type="EMBL" id="KZS01590.1"/>
    </source>
</evidence>
<reference evidence="2 3" key="1">
    <citation type="submission" date="2016-03" db="EMBL/GenBank/DDBJ databases">
        <title>EvidentialGene: Evidence-directed Construction of Genes on Genomes.</title>
        <authorList>
            <person name="Gilbert D.G."/>
            <person name="Choi J.-H."/>
            <person name="Mockaitis K."/>
            <person name="Colbourne J."/>
            <person name="Pfrender M."/>
        </authorList>
    </citation>
    <scope>NUCLEOTIDE SEQUENCE [LARGE SCALE GENOMIC DNA]</scope>
    <source>
        <strain evidence="2 3">Xinb3</strain>
        <tissue evidence="2">Complete organism</tissue>
    </source>
</reference>
<accession>A0A164IT60</accession>
<keyword evidence="3" id="KW-1185">Reference proteome</keyword>
<evidence type="ECO:0000259" key="1">
    <source>
        <dbReference type="PROSITE" id="PS50878"/>
    </source>
</evidence>
<dbReference type="Proteomes" id="UP000076858">
    <property type="component" value="Unassembled WGS sequence"/>
</dbReference>
<protein>
    <recommendedName>
        <fullName evidence="1">Reverse transcriptase domain-containing protein</fullName>
    </recommendedName>
</protein>
<dbReference type="Gene3D" id="3.10.10.10">
    <property type="entry name" value="HIV Type 1 Reverse Transcriptase, subunit A, domain 1"/>
    <property type="match status" value="1"/>
</dbReference>
<organism evidence="2 3">
    <name type="scientific">Daphnia magna</name>
    <dbReference type="NCBI Taxonomy" id="35525"/>
    <lineage>
        <taxon>Eukaryota</taxon>
        <taxon>Metazoa</taxon>
        <taxon>Ecdysozoa</taxon>
        <taxon>Arthropoda</taxon>
        <taxon>Crustacea</taxon>
        <taxon>Branchiopoda</taxon>
        <taxon>Diplostraca</taxon>
        <taxon>Cladocera</taxon>
        <taxon>Anomopoda</taxon>
        <taxon>Daphniidae</taxon>
        <taxon>Daphnia</taxon>
    </lineage>
</organism>
<dbReference type="InterPro" id="IPR043128">
    <property type="entry name" value="Rev_trsase/Diguanyl_cyclase"/>
</dbReference>
<dbReference type="AlphaFoldDB" id="A0A164IT60"/>
<dbReference type="InterPro" id="IPR043502">
    <property type="entry name" value="DNA/RNA_pol_sf"/>
</dbReference>
<gene>
    <name evidence="2" type="ORF">APZ42_001707</name>
</gene>
<dbReference type="PANTHER" id="PTHR33050">
    <property type="entry name" value="REVERSE TRANSCRIPTASE DOMAIN-CONTAINING PROTEIN"/>
    <property type="match status" value="1"/>
</dbReference>